<proteinExistence type="inferred from homology"/>
<gene>
    <name evidence="3" type="ORF">J0X25_02670</name>
</gene>
<dbReference type="PANTHER" id="PTHR46268:SF6">
    <property type="entry name" value="UNIVERSAL STRESS PROTEIN UP12"/>
    <property type="match status" value="1"/>
</dbReference>
<dbReference type="KEGG" id="hakz:J0X25_02670"/>
<dbReference type="CDD" id="cd00293">
    <property type="entry name" value="USP-like"/>
    <property type="match status" value="1"/>
</dbReference>
<dbReference type="Proteomes" id="UP000663203">
    <property type="component" value="Chromosome"/>
</dbReference>
<dbReference type="Pfam" id="PF00582">
    <property type="entry name" value="Usp"/>
    <property type="match status" value="1"/>
</dbReference>
<dbReference type="EMBL" id="CP071462">
    <property type="protein sequence ID" value="QSW99886.1"/>
    <property type="molecule type" value="Genomic_DNA"/>
</dbReference>
<dbReference type="AlphaFoldDB" id="A0A8A2VF34"/>
<evidence type="ECO:0000313" key="4">
    <source>
        <dbReference type="Proteomes" id="UP000663203"/>
    </source>
</evidence>
<dbReference type="InterPro" id="IPR006016">
    <property type="entry name" value="UspA"/>
</dbReference>
<protein>
    <submittedName>
        <fullName evidence="3">Universal stress protein</fullName>
    </submittedName>
</protein>
<organism evidence="3 4">
    <name type="scientific">Haloterrigena alkaliphila</name>
    <dbReference type="NCBI Taxonomy" id="2816475"/>
    <lineage>
        <taxon>Archaea</taxon>
        <taxon>Methanobacteriati</taxon>
        <taxon>Methanobacteriota</taxon>
        <taxon>Stenosarchaea group</taxon>
        <taxon>Halobacteria</taxon>
        <taxon>Halobacteriales</taxon>
        <taxon>Natrialbaceae</taxon>
        <taxon>Haloterrigena</taxon>
    </lineage>
</organism>
<accession>A0A8A2VF34</accession>
<comment type="similarity">
    <text evidence="1">Belongs to the universal stress protein A family.</text>
</comment>
<dbReference type="GeneID" id="63186173"/>
<feature type="domain" description="UspA" evidence="2">
    <location>
        <begin position="3"/>
        <end position="136"/>
    </location>
</feature>
<dbReference type="InterPro" id="IPR014729">
    <property type="entry name" value="Rossmann-like_a/b/a_fold"/>
</dbReference>
<reference evidence="3 4" key="1">
    <citation type="submission" date="2021-03" db="EMBL/GenBank/DDBJ databases">
        <title>Haloterrigena longa sp. nov. and Haloterrigena limicola sp. nov., extremely halophilic archaea isolated from a salt lake.</title>
        <authorList>
            <person name="Henglin C."/>
        </authorList>
    </citation>
    <scope>NUCLEOTIDE SEQUENCE [LARGE SCALE GENOMIC DNA]</scope>
    <source>
        <strain evidence="3 4">KZCA68</strain>
    </source>
</reference>
<dbReference type="PRINTS" id="PR01438">
    <property type="entry name" value="UNVRSLSTRESS"/>
</dbReference>
<evidence type="ECO:0000259" key="2">
    <source>
        <dbReference type="Pfam" id="PF00582"/>
    </source>
</evidence>
<evidence type="ECO:0000256" key="1">
    <source>
        <dbReference type="ARBA" id="ARBA00008791"/>
    </source>
</evidence>
<evidence type="ECO:0000313" key="3">
    <source>
        <dbReference type="EMBL" id="QSW99886.1"/>
    </source>
</evidence>
<dbReference type="PANTHER" id="PTHR46268">
    <property type="entry name" value="STRESS RESPONSE PROTEIN NHAX"/>
    <property type="match status" value="1"/>
</dbReference>
<dbReference type="Gene3D" id="3.40.50.620">
    <property type="entry name" value="HUPs"/>
    <property type="match status" value="1"/>
</dbReference>
<name>A0A8A2VF34_9EURY</name>
<dbReference type="RefSeq" id="WP_207289491.1">
    <property type="nucleotide sequence ID" value="NZ_CP071462.1"/>
</dbReference>
<dbReference type="InterPro" id="IPR006015">
    <property type="entry name" value="Universal_stress_UspA"/>
</dbReference>
<sequence length="142" mass="15188">MYRVLVPVDTNEDRALEQAKYVTSLPDAAESVEAYVLFIFDEESADLPEEFEQFKSASRIGSVRRANERLEAAGVETTILEGSGSVEDGDILEAAADHDVDAIVLGGRKRSPVGKAVFGSVTQSVILNTDRPVVVTGGGSED</sequence>
<keyword evidence="4" id="KW-1185">Reference proteome</keyword>
<dbReference type="SUPFAM" id="SSF52402">
    <property type="entry name" value="Adenine nucleotide alpha hydrolases-like"/>
    <property type="match status" value="1"/>
</dbReference>